<evidence type="ECO:0000313" key="2">
    <source>
        <dbReference type="EMBL" id="KOF92538.1"/>
    </source>
</evidence>
<feature type="non-terminal residue" evidence="2">
    <location>
        <position position="1"/>
    </location>
</feature>
<dbReference type="AlphaFoldDB" id="A0A0L8HTG9"/>
<name>A0A0L8HTG9_OCTBM</name>
<keyword evidence="1" id="KW-0812">Transmembrane</keyword>
<evidence type="ECO:0000256" key="1">
    <source>
        <dbReference type="SAM" id="Phobius"/>
    </source>
</evidence>
<reference evidence="2" key="1">
    <citation type="submission" date="2015-07" db="EMBL/GenBank/DDBJ databases">
        <title>MeaNS - Measles Nucleotide Surveillance Program.</title>
        <authorList>
            <person name="Tran T."/>
            <person name="Druce J."/>
        </authorList>
    </citation>
    <scope>NUCLEOTIDE SEQUENCE</scope>
    <source>
        <strain evidence="2">UCB-OBI-ISO-001</strain>
        <tissue evidence="2">Gonad</tissue>
    </source>
</reference>
<protein>
    <submittedName>
        <fullName evidence="2">Uncharacterized protein</fullName>
    </submittedName>
</protein>
<organism evidence="2">
    <name type="scientific">Octopus bimaculoides</name>
    <name type="common">California two-spotted octopus</name>
    <dbReference type="NCBI Taxonomy" id="37653"/>
    <lineage>
        <taxon>Eukaryota</taxon>
        <taxon>Metazoa</taxon>
        <taxon>Spiralia</taxon>
        <taxon>Lophotrochozoa</taxon>
        <taxon>Mollusca</taxon>
        <taxon>Cephalopoda</taxon>
        <taxon>Coleoidea</taxon>
        <taxon>Octopodiformes</taxon>
        <taxon>Octopoda</taxon>
        <taxon>Incirrata</taxon>
        <taxon>Octopodidae</taxon>
        <taxon>Octopus</taxon>
    </lineage>
</organism>
<gene>
    <name evidence="2" type="ORF">OCBIM_22006269mg</name>
</gene>
<sequence>KSFIRNAYVVTIDVMQDLCFSYTYYIYPYVCVCVCECMCVFIHSSLSLSFHLCSVESLCVCVSLKVYRFICNSLCDVCSCLALLIAEIFLTFKSIFLCV</sequence>
<keyword evidence="1" id="KW-1133">Transmembrane helix</keyword>
<dbReference type="EMBL" id="KQ417306">
    <property type="protein sequence ID" value="KOF92538.1"/>
    <property type="molecule type" value="Genomic_DNA"/>
</dbReference>
<feature type="transmembrane region" description="Helical" evidence="1">
    <location>
        <begin position="24"/>
        <end position="43"/>
    </location>
</feature>
<proteinExistence type="predicted"/>
<accession>A0A0L8HTG9</accession>
<keyword evidence="1" id="KW-0472">Membrane</keyword>